<feature type="domain" description="HD Cas3-type" evidence="11">
    <location>
        <begin position="12"/>
        <end position="192"/>
    </location>
</feature>
<dbReference type="GO" id="GO:0005524">
    <property type="term" value="F:ATP binding"/>
    <property type="evidence" value="ECO:0007669"/>
    <property type="project" value="UniProtKB-KW"/>
</dbReference>
<evidence type="ECO:0000259" key="11">
    <source>
        <dbReference type="PROSITE" id="PS51643"/>
    </source>
</evidence>
<dbReference type="Gene3D" id="1.10.3210.30">
    <property type="match status" value="1"/>
</dbReference>
<keyword evidence="5" id="KW-0547">Nucleotide-binding</keyword>
<dbReference type="InterPro" id="IPR011545">
    <property type="entry name" value="DEAD/DEAH_box_helicase_dom"/>
</dbReference>
<dbReference type="SMART" id="SM00490">
    <property type="entry name" value="HELICc"/>
    <property type="match status" value="1"/>
</dbReference>
<dbReference type="Proteomes" id="UP000001208">
    <property type="component" value="Chromosome"/>
</dbReference>
<organism evidence="12 13">
    <name type="scientific">Chloroherpeton thalassium (strain ATCC 35110 / GB-78)</name>
    <dbReference type="NCBI Taxonomy" id="517418"/>
    <lineage>
        <taxon>Bacteria</taxon>
        <taxon>Pseudomonadati</taxon>
        <taxon>Chlorobiota</taxon>
        <taxon>Chlorobiia</taxon>
        <taxon>Chlorobiales</taxon>
        <taxon>Chloroherpetonaceae</taxon>
        <taxon>Chloroherpeton</taxon>
    </lineage>
</organism>
<dbReference type="SUPFAM" id="SSF109604">
    <property type="entry name" value="HD-domain/PDEase-like"/>
    <property type="match status" value="1"/>
</dbReference>
<dbReference type="GO" id="GO:0051607">
    <property type="term" value="P:defense response to virus"/>
    <property type="evidence" value="ECO:0007669"/>
    <property type="project" value="UniProtKB-KW"/>
</dbReference>
<comment type="similarity">
    <text evidence="2">In the central section; belongs to the CRISPR-associated helicase Cas3 family.</text>
</comment>
<dbReference type="CDD" id="cd09641">
    <property type="entry name" value="Cas3''_I"/>
    <property type="match status" value="1"/>
</dbReference>
<comment type="similarity">
    <text evidence="1">In the N-terminal section; belongs to the CRISPR-associated nuclease Cas3-HD family.</text>
</comment>
<dbReference type="GO" id="GO:0046872">
    <property type="term" value="F:metal ion binding"/>
    <property type="evidence" value="ECO:0007669"/>
    <property type="project" value="UniProtKB-KW"/>
</dbReference>
<dbReference type="HOGENOM" id="CLU_009347_0_0_10"/>
<keyword evidence="8" id="KW-0067">ATP-binding</keyword>
<dbReference type="InterPro" id="IPR006674">
    <property type="entry name" value="HD_domain"/>
</dbReference>
<evidence type="ECO:0000256" key="5">
    <source>
        <dbReference type="ARBA" id="ARBA00022741"/>
    </source>
</evidence>
<evidence type="ECO:0000313" key="13">
    <source>
        <dbReference type="Proteomes" id="UP000001208"/>
    </source>
</evidence>
<keyword evidence="6 12" id="KW-0378">Hydrolase</keyword>
<dbReference type="KEGG" id="cts:Ctha_1730"/>
<dbReference type="Pfam" id="PF22590">
    <property type="entry name" value="Cas3-like_C_2"/>
    <property type="match status" value="1"/>
</dbReference>
<gene>
    <name evidence="12" type="ordered locus">Ctha_1730</name>
</gene>
<dbReference type="RefSeq" id="WP_012500271.1">
    <property type="nucleotide sequence ID" value="NC_011026.1"/>
</dbReference>
<dbReference type="OrthoDB" id="9810236at2"/>
<dbReference type="NCBIfam" id="TIGR01587">
    <property type="entry name" value="cas3_core"/>
    <property type="match status" value="1"/>
</dbReference>
<evidence type="ECO:0000256" key="4">
    <source>
        <dbReference type="ARBA" id="ARBA00022723"/>
    </source>
</evidence>
<dbReference type="EMBL" id="CP001100">
    <property type="protein sequence ID" value="ACF14187.1"/>
    <property type="molecule type" value="Genomic_DNA"/>
</dbReference>
<name>B3QT88_CHLT3</name>
<protein>
    <submittedName>
        <fullName evidence="12">Metal dependent phosphohydrolase</fullName>
    </submittedName>
</protein>
<dbReference type="GO" id="GO:0003676">
    <property type="term" value="F:nucleic acid binding"/>
    <property type="evidence" value="ECO:0007669"/>
    <property type="project" value="InterPro"/>
</dbReference>
<evidence type="ECO:0000256" key="9">
    <source>
        <dbReference type="ARBA" id="ARBA00023118"/>
    </source>
</evidence>
<dbReference type="GO" id="GO:0016787">
    <property type="term" value="F:hydrolase activity"/>
    <property type="evidence" value="ECO:0007669"/>
    <property type="project" value="UniProtKB-KW"/>
</dbReference>
<dbReference type="eggNOG" id="COG1203">
    <property type="taxonomic scope" value="Bacteria"/>
</dbReference>
<accession>B3QT88</accession>
<proteinExistence type="inferred from homology"/>
<dbReference type="InterPro" id="IPR006474">
    <property type="entry name" value="Helicase_Cas3_CRISPR-ass_core"/>
</dbReference>
<keyword evidence="3" id="KW-0540">Nuclease</keyword>
<dbReference type="Gene3D" id="3.40.50.300">
    <property type="entry name" value="P-loop containing nucleotide triphosphate hydrolases"/>
    <property type="match status" value="2"/>
</dbReference>
<keyword evidence="7" id="KW-0347">Helicase</keyword>
<evidence type="ECO:0000256" key="8">
    <source>
        <dbReference type="ARBA" id="ARBA00022840"/>
    </source>
</evidence>
<dbReference type="GO" id="GO:0003724">
    <property type="term" value="F:RNA helicase activity"/>
    <property type="evidence" value="ECO:0007669"/>
    <property type="project" value="TreeGrafter"/>
</dbReference>
<comment type="similarity">
    <text evidence="10">Belongs to the DEAD box helicase family.</text>
</comment>
<evidence type="ECO:0000256" key="7">
    <source>
        <dbReference type="ARBA" id="ARBA00022806"/>
    </source>
</evidence>
<keyword evidence="4" id="KW-0479">Metal-binding</keyword>
<evidence type="ECO:0000256" key="10">
    <source>
        <dbReference type="ARBA" id="ARBA00038437"/>
    </source>
</evidence>
<dbReference type="GO" id="GO:0005829">
    <property type="term" value="C:cytosol"/>
    <property type="evidence" value="ECO:0007669"/>
    <property type="project" value="TreeGrafter"/>
</dbReference>
<dbReference type="PANTHER" id="PTHR47959">
    <property type="entry name" value="ATP-DEPENDENT RNA HELICASE RHLE-RELATED"/>
    <property type="match status" value="1"/>
</dbReference>
<evidence type="ECO:0000256" key="1">
    <source>
        <dbReference type="ARBA" id="ARBA00006847"/>
    </source>
</evidence>
<dbReference type="NCBIfam" id="TIGR01596">
    <property type="entry name" value="cas3_HD"/>
    <property type="match status" value="1"/>
</dbReference>
<keyword evidence="9" id="KW-0051">Antiviral defense</keyword>
<sequence>MEWVCPHIKAKGKPEETTLHEHLLLVCNVAEKIAIYSNMNPQIAKLGAILHDIGKTSTIFQERLTINKKPDTPFRHEIASCFFLSLFDKEIHPALIEMIIAHHKSIENDAKRKGILDLNEDRDNTFLLHSKNWELWKSDALQLLSAFGITVRDISIEEAQASYDAVVAYCEDAVRESGYSEWRGLLMAADHFASALSGKTDDYLVRLFKQPKLDFYQRRHELYPLSLKNASSEKKHTMVVASTGAGKTDFLFRRCKGRVFYTLPFQASINAMYKRVKKDLATDNPDMDIRLLHAASKIALDGKSKEEKIIQGHVGAAVKVLTPHQIAAIAFGTNGYEAMIMDIKGCDVILDEIHTYTEVTRAIVLKIIQVLKHLGCNIHIGTATMPTLLYNRIIDLLGKETVSEIRLEDDELEQFNRHIIHKIDNRESAAEIITQAINEQKKVLVVCNRVKAAQDEYSKLQEMFPETPILLIHSRFTKGDRDEKERLLLGLDDDGNPNGNFNTSNKACIVVSTQVVEVSLDISFDVMVTDAAPLDALIQRFGRVNRIRTKETIGTYKPVYVLPPPENKKEAKPYDLEVINRSYDVLPNGEVLEEKSLQEKIDHVFTEIDFLAIEEHSVFKETGKWRIDKLTHNSKAMLLELLDIDSVSCILEADKETYMLANYEERYKMEIHTRYYVVKDLQQFKDEYGSSPFIIPDKAYNKDLGLIEYLAKPENYNVEYSFL</sequence>
<evidence type="ECO:0000313" key="12">
    <source>
        <dbReference type="EMBL" id="ACF14187.1"/>
    </source>
</evidence>
<evidence type="ECO:0000256" key="6">
    <source>
        <dbReference type="ARBA" id="ARBA00022801"/>
    </source>
</evidence>
<dbReference type="PANTHER" id="PTHR47959:SF16">
    <property type="entry name" value="CRISPR-ASSOCIATED NUCLEASE_HELICASE CAS3-RELATED"/>
    <property type="match status" value="1"/>
</dbReference>
<dbReference type="InterPro" id="IPR027417">
    <property type="entry name" value="P-loop_NTPase"/>
</dbReference>
<dbReference type="InterPro" id="IPR006483">
    <property type="entry name" value="CRISPR-assoc_Cas3_HD"/>
</dbReference>
<dbReference type="SUPFAM" id="SSF52540">
    <property type="entry name" value="P-loop containing nucleoside triphosphate hydrolases"/>
    <property type="match status" value="1"/>
</dbReference>
<dbReference type="InterPro" id="IPR050079">
    <property type="entry name" value="DEAD_box_RNA_helicase"/>
</dbReference>
<dbReference type="AlphaFoldDB" id="B3QT88"/>
<dbReference type="GO" id="GO:0004518">
    <property type="term" value="F:nuclease activity"/>
    <property type="evidence" value="ECO:0007669"/>
    <property type="project" value="UniProtKB-KW"/>
</dbReference>
<dbReference type="PROSITE" id="PS51643">
    <property type="entry name" value="HD_CAS3"/>
    <property type="match status" value="1"/>
</dbReference>
<dbReference type="InterPro" id="IPR001650">
    <property type="entry name" value="Helicase_C-like"/>
</dbReference>
<evidence type="ECO:0000256" key="2">
    <source>
        <dbReference type="ARBA" id="ARBA00009046"/>
    </source>
</evidence>
<dbReference type="Pfam" id="PF01966">
    <property type="entry name" value="HD"/>
    <property type="match status" value="1"/>
</dbReference>
<dbReference type="eggNOG" id="COG2254">
    <property type="taxonomic scope" value="Bacteria"/>
</dbReference>
<dbReference type="InterPro" id="IPR054712">
    <property type="entry name" value="Cas3-like_dom"/>
</dbReference>
<evidence type="ECO:0000256" key="3">
    <source>
        <dbReference type="ARBA" id="ARBA00022722"/>
    </source>
</evidence>
<dbReference type="Pfam" id="PF00270">
    <property type="entry name" value="DEAD"/>
    <property type="match status" value="1"/>
</dbReference>
<dbReference type="InterPro" id="IPR038257">
    <property type="entry name" value="CRISPR-assoc_Cas3_HD_sf"/>
</dbReference>
<keyword evidence="13" id="KW-1185">Reference proteome</keyword>
<reference evidence="12 13" key="1">
    <citation type="submission" date="2008-06" db="EMBL/GenBank/DDBJ databases">
        <title>Complete sequence of Chloroherpeton thalassium ATCC 35110.</title>
        <authorList>
            <consortium name="US DOE Joint Genome Institute"/>
            <person name="Lucas S."/>
            <person name="Copeland A."/>
            <person name="Lapidus A."/>
            <person name="Glavina del Rio T."/>
            <person name="Dalin E."/>
            <person name="Tice H."/>
            <person name="Bruce D."/>
            <person name="Goodwin L."/>
            <person name="Pitluck S."/>
            <person name="Schmutz J."/>
            <person name="Larimer F."/>
            <person name="Land M."/>
            <person name="Hauser L."/>
            <person name="Kyrpides N."/>
            <person name="Mikhailova N."/>
            <person name="Liu Z."/>
            <person name="Li T."/>
            <person name="Zhao F."/>
            <person name="Overmann J."/>
            <person name="Bryant D.A."/>
            <person name="Richardson P."/>
        </authorList>
    </citation>
    <scope>NUCLEOTIDE SEQUENCE [LARGE SCALE GENOMIC DNA]</scope>
    <source>
        <strain evidence="13">ATCC 35110 / GB-78</strain>
    </source>
</reference>
<dbReference type="STRING" id="517418.Ctha_1730"/>